<dbReference type="SUPFAM" id="SSF48452">
    <property type="entry name" value="TPR-like"/>
    <property type="match status" value="1"/>
</dbReference>
<dbReference type="Gene3D" id="1.10.260.40">
    <property type="entry name" value="lambda repressor-like DNA-binding domains"/>
    <property type="match status" value="1"/>
</dbReference>
<gene>
    <name evidence="2" type="ORF">KDA82_06170</name>
</gene>
<dbReference type="CDD" id="cd00093">
    <property type="entry name" value="HTH_XRE"/>
    <property type="match status" value="1"/>
</dbReference>
<sequence>MANGLRAARGARGMSQERLIHAIEAYARQHGSEIAGTASLRTYVSEWENGKRKINDHYAGILRALLGCTDEELRGEQLASVPTLPPSADGYDDLLSRIDSARSVSQSMVKAFMDQTELLRTMDRQLGAASLVDQMGSHLATLEEALTFAVLPDTRRPVAVALTGAATLAAWQALDGGYVERAWRNYELAKRAAQEADAPMYLVHAMGEQAYVLGEAGRPTDAVKLVRYAREVGGERLSPRLQAWLHAAEAELCAKAGQPDDCRRAMDRAFACLPAGDEARDEDMLSIFLNHGHLTRWRGNALALLGDDEAVDSLYAALDSVDTTFVRAQAGMRCDLAHAHLVRGERDQARQHLQQARLLAKRTGSVRHQRRIDLLTGRM</sequence>
<dbReference type="InterPro" id="IPR001387">
    <property type="entry name" value="Cro/C1-type_HTH"/>
</dbReference>
<evidence type="ECO:0000313" key="2">
    <source>
        <dbReference type="EMBL" id="MBR7672615.1"/>
    </source>
</evidence>
<dbReference type="Proteomes" id="UP000675554">
    <property type="component" value="Unassembled WGS sequence"/>
</dbReference>
<dbReference type="PROSITE" id="PS50943">
    <property type="entry name" value="HTH_CROC1"/>
    <property type="match status" value="1"/>
</dbReference>
<comment type="caution">
    <text evidence="2">The sequence shown here is derived from an EMBL/GenBank/DDBJ whole genome shotgun (WGS) entry which is preliminary data.</text>
</comment>
<evidence type="ECO:0000259" key="1">
    <source>
        <dbReference type="PROSITE" id="PS50943"/>
    </source>
</evidence>
<evidence type="ECO:0000313" key="3">
    <source>
        <dbReference type="Proteomes" id="UP000675554"/>
    </source>
</evidence>
<dbReference type="GO" id="GO:0003677">
    <property type="term" value="F:DNA binding"/>
    <property type="evidence" value="ECO:0007669"/>
    <property type="project" value="InterPro"/>
</dbReference>
<reference evidence="2" key="1">
    <citation type="submission" date="2021-04" db="EMBL/GenBank/DDBJ databases">
        <title>Sequencing of actinobacteria type strains.</title>
        <authorList>
            <person name="Nguyen G.-S."/>
            <person name="Wentzel A."/>
        </authorList>
    </citation>
    <scope>NUCLEOTIDE SEQUENCE</scope>
    <source>
        <strain evidence="2">DSM 42095</strain>
    </source>
</reference>
<name>A0A8T4ILC9_9ACTN</name>
<dbReference type="InterPro" id="IPR011990">
    <property type="entry name" value="TPR-like_helical_dom_sf"/>
</dbReference>
<dbReference type="AlphaFoldDB" id="A0A8T4ILC9"/>
<accession>A0A8T4ILC9</accession>
<dbReference type="Gene3D" id="1.25.40.10">
    <property type="entry name" value="Tetratricopeptide repeat domain"/>
    <property type="match status" value="1"/>
</dbReference>
<proteinExistence type="predicted"/>
<protein>
    <submittedName>
        <fullName evidence="2">XRE family transcriptional regulator</fullName>
    </submittedName>
</protein>
<dbReference type="InterPro" id="IPR010982">
    <property type="entry name" value="Lambda_DNA-bd_dom_sf"/>
</dbReference>
<organism evidence="2 3">
    <name type="scientific">Streptomyces daliensis</name>
    <dbReference type="NCBI Taxonomy" id="299421"/>
    <lineage>
        <taxon>Bacteria</taxon>
        <taxon>Bacillati</taxon>
        <taxon>Actinomycetota</taxon>
        <taxon>Actinomycetes</taxon>
        <taxon>Kitasatosporales</taxon>
        <taxon>Streptomycetaceae</taxon>
        <taxon>Streptomyces</taxon>
    </lineage>
</organism>
<keyword evidence="3" id="KW-1185">Reference proteome</keyword>
<feature type="domain" description="HTH cro/C1-type" evidence="1">
    <location>
        <begin position="41"/>
        <end position="73"/>
    </location>
</feature>
<dbReference type="EMBL" id="JAGSMN010000119">
    <property type="protein sequence ID" value="MBR7672615.1"/>
    <property type="molecule type" value="Genomic_DNA"/>
</dbReference>